<evidence type="ECO:0000313" key="4">
    <source>
        <dbReference type="Proteomes" id="UP000291301"/>
    </source>
</evidence>
<keyword evidence="1" id="KW-0812">Transmembrane</keyword>
<evidence type="ECO:0000259" key="2">
    <source>
        <dbReference type="Pfam" id="PF06568"/>
    </source>
</evidence>
<keyword evidence="1" id="KW-1133">Transmembrane helix</keyword>
<dbReference type="AlphaFoldDB" id="A0A4R0PDX7"/>
<gene>
    <name evidence="3" type="ORF">E0D97_10820</name>
</gene>
<reference evidence="3 4" key="1">
    <citation type="journal article" date="2015" name="Antonie Van Leeuwenhoek">
        <title>Oricola cellulosilytica gen. nov., sp. nov., a cellulose-degrading bacterium of the family Phyllobacteriaceae isolated from surface seashore water, and emended descriptions of Mesorhizobium loti and Phyllobacterium myrsinacearum.</title>
        <authorList>
            <person name="Hameed A."/>
            <person name="Shahina M."/>
            <person name="Lai W.A."/>
            <person name="Lin S.Y."/>
            <person name="Young L.S."/>
            <person name="Liu Y.C."/>
            <person name="Hsu Y.H."/>
            <person name="Young C.C."/>
        </authorList>
    </citation>
    <scope>NUCLEOTIDE SEQUENCE [LARGE SCALE GENOMIC DNA]</scope>
    <source>
        <strain evidence="3 4">KCTC 52183</strain>
    </source>
</reference>
<dbReference type="Proteomes" id="UP000291301">
    <property type="component" value="Unassembled WGS sequence"/>
</dbReference>
<feature type="transmembrane region" description="Helical" evidence="1">
    <location>
        <begin position="20"/>
        <end position="42"/>
    </location>
</feature>
<sequence>MVSIDTIVPHNGPVRIGYRTFAGIGAVPLHVWFKVFVVIIRARLVKQRSRKRLLELTDDQLRDIGVTRQQARFEADKPFWWYRT</sequence>
<proteinExistence type="predicted"/>
<evidence type="ECO:0000313" key="3">
    <source>
        <dbReference type="EMBL" id="TCD14539.1"/>
    </source>
</evidence>
<feature type="domain" description="YjiS-like" evidence="2">
    <location>
        <begin position="40"/>
        <end position="72"/>
    </location>
</feature>
<comment type="caution">
    <text evidence="3">The sequence shown here is derived from an EMBL/GenBank/DDBJ whole genome shotgun (WGS) entry which is preliminary data.</text>
</comment>
<keyword evidence="4" id="KW-1185">Reference proteome</keyword>
<protein>
    <submittedName>
        <fullName evidence="3">DUF1127 domain-containing protein</fullName>
    </submittedName>
</protein>
<organism evidence="3 4">
    <name type="scientific">Oricola cellulosilytica</name>
    <dbReference type="NCBI Taxonomy" id="1429082"/>
    <lineage>
        <taxon>Bacteria</taxon>
        <taxon>Pseudomonadati</taxon>
        <taxon>Pseudomonadota</taxon>
        <taxon>Alphaproteobacteria</taxon>
        <taxon>Hyphomicrobiales</taxon>
        <taxon>Ahrensiaceae</taxon>
        <taxon>Oricola</taxon>
    </lineage>
</organism>
<keyword evidence="1" id="KW-0472">Membrane</keyword>
<evidence type="ECO:0000256" key="1">
    <source>
        <dbReference type="SAM" id="Phobius"/>
    </source>
</evidence>
<name>A0A4R0PDX7_9HYPH</name>
<dbReference type="EMBL" id="SJST01000003">
    <property type="protein sequence ID" value="TCD14539.1"/>
    <property type="molecule type" value="Genomic_DNA"/>
</dbReference>
<dbReference type="OrthoDB" id="9812448at2"/>
<dbReference type="InterPro" id="IPR009506">
    <property type="entry name" value="YjiS-like"/>
</dbReference>
<dbReference type="RefSeq" id="WP_131568669.1">
    <property type="nucleotide sequence ID" value="NZ_JAINFK010000009.1"/>
</dbReference>
<dbReference type="Pfam" id="PF06568">
    <property type="entry name" value="YjiS-like"/>
    <property type="match status" value="1"/>
</dbReference>
<accession>A0A4R0PDX7</accession>